<accession>A0A845F053</accession>
<evidence type="ECO:0000256" key="1">
    <source>
        <dbReference type="SAM" id="Phobius"/>
    </source>
</evidence>
<evidence type="ECO:0000313" key="2">
    <source>
        <dbReference type="EMBL" id="MYL64116.1"/>
    </source>
</evidence>
<evidence type="ECO:0000313" key="3">
    <source>
        <dbReference type="Proteomes" id="UP000447833"/>
    </source>
</evidence>
<dbReference type="EMBL" id="WMEY01000003">
    <property type="protein sequence ID" value="MYL64116.1"/>
    <property type="molecule type" value="Genomic_DNA"/>
</dbReference>
<dbReference type="Proteomes" id="UP000447833">
    <property type="component" value="Unassembled WGS sequence"/>
</dbReference>
<feature type="transmembrane region" description="Helical" evidence="1">
    <location>
        <begin position="172"/>
        <end position="191"/>
    </location>
</feature>
<keyword evidence="1" id="KW-1133">Transmembrane helix</keyword>
<protein>
    <submittedName>
        <fullName evidence="2">Uncharacterized protein</fullName>
    </submittedName>
</protein>
<proteinExistence type="predicted"/>
<comment type="caution">
    <text evidence="2">The sequence shown here is derived from an EMBL/GenBank/DDBJ whole genome shotgun (WGS) entry which is preliminary data.</text>
</comment>
<reference evidence="2 3" key="1">
    <citation type="submission" date="2019-11" db="EMBL/GenBank/DDBJ databases">
        <title>Genome sequences of 17 halophilic strains isolated from different environments.</title>
        <authorList>
            <person name="Furrow R.E."/>
        </authorList>
    </citation>
    <scope>NUCLEOTIDE SEQUENCE [LARGE SCALE GENOMIC DNA]</scope>
    <source>
        <strain evidence="2 3">22506_14_FS</strain>
    </source>
</reference>
<dbReference type="InterPro" id="IPR054224">
    <property type="entry name" value="DUF6944"/>
</dbReference>
<gene>
    <name evidence="2" type="ORF">GLW07_12210</name>
</gene>
<feature type="transmembrane region" description="Helical" evidence="1">
    <location>
        <begin position="6"/>
        <end position="30"/>
    </location>
</feature>
<sequence>MEVYSYSIILIGAWIQVLGAGIVSIGNTLVALEEKGELIDEVGGDLYAIGNAIEATGDSLQAIGRTNLSSGKQEEMLGVLGSWLQAAGNASNVLGGSQALSLDEDEGLSIDIIGGVVQTIGAGFEAQGSSLSKSAYASLITTGLTIQTYALSIETIGLLFIKRKRIKLGEKILALGSYAQTAGAIIAAIGYSKEFQIKF</sequence>
<dbReference type="Pfam" id="PF22116">
    <property type="entry name" value="DUF6944"/>
    <property type="match status" value="1"/>
</dbReference>
<dbReference type="AlphaFoldDB" id="A0A845F053"/>
<keyword evidence="1" id="KW-0812">Transmembrane</keyword>
<name>A0A845F053_9BACL</name>
<keyword evidence="1" id="KW-0472">Membrane</keyword>
<organism evidence="2 3">
    <name type="scientific">Guptibacillus hwajinpoensis</name>
    <dbReference type="NCBI Taxonomy" id="208199"/>
    <lineage>
        <taxon>Bacteria</taxon>
        <taxon>Bacillati</taxon>
        <taxon>Bacillota</taxon>
        <taxon>Bacilli</taxon>
        <taxon>Bacillales</taxon>
        <taxon>Guptibacillaceae</taxon>
        <taxon>Guptibacillus</taxon>
    </lineage>
</organism>